<dbReference type="EMBL" id="BLAL01000261">
    <property type="protein sequence ID" value="GES97832.1"/>
    <property type="molecule type" value="Genomic_DNA"/>
</dbReference>
<reference evidence="2" key="1">
    <citation type="submission" date="2019-10" db="EMBL/GenBank/DDBJ databases">
        <title>Conservation and host-specific expression of non-tandemly repeated heterogenous ribosome RNA gene in arbuscular mycorrhizal fungi.</title>
        <authorList>
            <person name="Maeda T."/>
            <person name="Kobayashi Y."/>
            <person name="Nakagawa T."/>
            <person name="Ezawa T."/>
            <person name="Yamaguchi K."/>
            <person name="Bino T."/>
            <person name="Nishimoto Y."/>
            <person name="Shigenobu S."/>
            <person name="Kawaguchi M."/>
        </authorList>
    </citation>
    <scope>NUCLEOTIDE SEQUENCE</scope>
    <source>
        <strain evidence="2">HR1</strain>
    </source>
</reference>
<organism evidence="2 3">
    <name type="scientific">Rhizophagus clarus</name>
    <dbReference type="NCBI Taxonomy" id="94130"/>
    <lineage>
        <taxon>Eukaryota</taxon>
        <taxon>Fungi</taxon>
        <taxon>Fungi incertae sedis</taxon>
        <taxon>Mucoromycota</taxon>
        <taxon>Glomeromycotina</taxon>
        <taxon>Glomeromycetes</taxon>
        <taxon>Glomerales</taxon>
        <taxon>Glomeraceae</taxon>
        <taxon>Rhizophagus</taxon>
    </lineage>
</organism>
<keyword evidence="1" id="KW-0812">Transmembrane</keyword>
<comment type="caution">
    <text evidence="2">The sequence shown here is derived from an EMBL/GenBank/DDBJ whole genome shotgun (WGS) entry which is preliminary data.</text>
</comment>
<keyword evidence="1" id="KW-1133">Transmembrane helix</keyword>
<keyword evidence="1" id="KW-0472">Membrane</keyword>
<accession>A0A8H3M341</accession>
<dbReference type="AlphaFoldDB" id="A0A8H3M341"/>
<evidence type="ECO:0000313" key="2">
    <source>
        <dbReference type="EMBL" id="GES97832.1"/>
    </source>
</evidence>
<dbReference type="Proteomes" id="UP000615446">
    <property type="component" value="Unassembled WGS sequence"/>
</dbReference>
<evidence type="ECO:0000313" key="3">
    <source>
        <dbReference type="Proteomes" id="UP000615446"/>
    </source>
</evidence>
<protein>
    <submittedName>
        <fullName evidence="2">Uncharacterized protein</fullName>
    </submittedName>
</protein>
<gene>
    <name evidence="2" type="ORF">RCL2_002440200</name>
</gene>
<proteinExistence type="predicted"/>
<feature type="transmembrane region" description="Helical" evidence="1">
    <location>
        <begin position="41"/>
        <end position="68"/>
    </location>
</feature>
<evidence type="ECO:0000256" key="1">
    <source>
        <dbReference type="SAM" id="Phobius"/>
    </source>
</evidence>
<name>A0A8H3M341_9GLOM</name>
<sequence>MIVRIKMNPCNRIISSRISFTLTTNTVCDEMIPYDHHKKRIFLISLIFSFNPLLFLFVGCVSFIWLIYYSKNTGLKILITFNGMTPTFEQKINHSMFLESRLNN</sequence>